<evidence type="ECO:0000259" key="1">
    <source>
        <dbReference type="Pfam" id="PF18735"/>
    </source>
</evidence>
<dbReference type="Proteomes" id="UP000590740">
    <property type="component" value="Unassembled WGS sequence"/>
</dbReference>
<feature type="domain" description="RiboL-PSP-HEPN" evidence="1">
    <location>
        <begin position="55"/>
        <end position="255"/>
    </location>
</feature>
<evidence type="ECO:0000313" key="2">
    <source>
        <dbReference type="EMBL" id="MBB5033407.1"/>
    </source>
</evidence>
<keyword evidence="3" id="KW-1185">Reference proteome</keyword>
<organism evidence="2 3">
    <name type="scientific">Prosthecobacter vanneervenii</name>
    <dbReference type="NCBI Taxonomy" id="48466"/>
    <lineage>
        <taxon>Bacteria</taxon>
        <taxon>Pseudomonadati</taxon>
        <taxon>Verrucomicrobiota</taxon>
        <taxon>Verrucomicrobiia</taxon>
        <taxon>Verrucomicrobiales</taxon>
        <taxon>Verrucomicrobiaceae</taxon>
        <taxon>Prosthecobacter</taxon>
    </lineage>
</organism>
<evidence type="ECO:0000313" key="3">
    <source>
        <dbReference type="Proteomes" id="UP000590740"/>
    </source>
</evidence>
<dbReference type="RefSeq" id="WP_184340337.1">
    <property type="nucleotide sequence ID" value="NZ_JACHIG010000006.1"/>
</dbReference>
<sequence length="271" mass="29924">MASSLASAAIREFELTLDEIDSSVRFAALASKLRPRLSPVVNREYLHGDLEQLVKAFTEFKDVNTAHLCRGLIVVISGAFEKLVRRIVEESVIHINSSAPKFDELSQSIRVQNIFFTGRALCSFKEPPDHLSIDTQKLSAQLASCNLGASTFTLNAEAFAMFITNLTPAHLSEVFRSIGITLDWDYFGRIKTFEAMFGTKGPRATGTAASNKLGELIRIRNRISHTGENSSGVDENTVNSYVAFFRIFSPNLIDLVEAKLPKVKPIGPKKS</sequence>
<dbReference type="Pfam" id="PF18735">
    <property type="entry name" value="HEPN_RiboL-PSP"/>
    <property type="match status" value="1"/>
</dbReference>
<protein>
    <recommendedName>
        <fullName evidence="1">RiboL-PSP-HEPN domain-containing protein</fullName>
    </recommendedName>
</protein>
<proteinExistence type="predicted"/>
<dbReference type="AlphaFoldDB" id="A0A7W8DKR5"/>
<dbReference type="EMBL" id="JACHIG010000006">
    <property type="protein sequence ID" value="MBB5033407.1"/>
    <property type="molecule type" value="Genomic_DNA"/>
</dbReference>
<dbReference type="InterPro" id="IPR041519">
    <property type="entry name" value="HEPN_RiboL-PSP"/>
</dbReference>
<name>A0A7W8DKR5_9BACT</name>
<accession>A0A7W8DKR5</accession>
<gene>
    <name evidence="2" type="ORF">HNQ65_002995</name>
</gene>
<comment type="caution">
    <text evidence="2">The sequence shown here is derived from an EMBL/GenBank/DDBJ whole genome shotgun (WGS) entry which is preliminary data.</text>
</comment>
<reference evidence="2 3" key="1">
    <citation type="submission" date="2020-08" db="EMBL/GenBank/DDBJ databases">
        <title>Genomic Encyclopedia of Type Strains, Phase IV (KMG-IV): sequencing the most valuable type-strain genomes for metagenomic binning, comparative biology and taxonomic classification.</title>
        <authorList>
            <person name="Goeker M."/>
        </authorList>
    </citation>
    <scope>NUCLEOTIDE SEQUENCE [LARGE SCALE GENOMIC DNA]</scope>
    <source>
        <strain evidence="2 3">DSM 12252</strain>
    </source>
</reference>